<dbReference type="AlphaFoldDB" id="A0A1H0KYW8"/>
<sequence>MSSTYIETGGQVRVYDSAVQAHDSLPLGTYRVRYSIKEGFSLLRTEDLGVGSEKVYGRREAKVDKIFRTYARFERNLGVMLSGNKGQGKSMFLRMLAARAIESGIPVVLVSEDAEGIVDFLNTLDECLVIFDEFEKTFSSGRGPLDGPNRQNQFLTLFDGTSSVKRIYCLTVNDVQDVSHYIVNRPGRFHYHMRFDYPSPDDVREYLLDQAPLAAAAEIENAALFSRRVNLTYDHLRAIAFEMNHPDATFTDIVEDLNIKAIEPSTYRVEATYPDGSVLTDESVLNLHERSDVSRTIELRSTHRVLFFSFAPRDVVFEDDGNICVPVHKIEALDEDDETPDELPTSISLTLIGQASYTFDR</sequence>
<gene>
    <name evidence="2" type="ORF">SAMN04487788_0260</name>
</gene>
<feature type="domain" description="ATPase AAA-type core" evidence="1">
    <location>
        <begin position="79"/>
        <end position="196"/>
    </location>
</feature>
<evidence type="ECO:0000313" key="2">
    <source>
        <dbReference type="EMBL" id="SDO61045.1"/>
    </source>
</evidence>
<accession>A0A1H0KYW8</accession>
<dbReference type="Gene3D" id="3.40.50.300">
    <property type="entry name" value="P-loop containing nucleotide triphosphate hydrolases"/>
    <property type="match status" value="1"/>
</dbReference>
<proteinExistence type="predicted"/>
<dbReference type="Proteomes" id="UP000186456">
    <property type="component" value="Unassembled WGS sequence"/>
</dbReference>
<dbReference type="InterPro" id="IPR003959">
    <property type="entry name" value="ATPase_AAA_core"/>
</dbReference>
<dbReference type="EMBL" id="FNJN01000001">
    <property type="protein sequence ID" value="SDO61045.1"/>
    <property type="molecule type" value="Genomic_DNA"/>
</dbReference>
<protein>
    <submittedName>
        <fullName evidence="2">ATPase family associated with various cellular activities (AAA)</fullName>
    </submittedName>
</protein>
<dbReference type="Pfam" id="PF00004">
    <property type="entry name" value="AAA"/>
    <property type="match status" value="1"/>
</dbReference>
<name>A0A1H0KYW8_MICTS</name>
<dbReference type="GO" id="GO:0016887">
    <property type="term" value="F:ATP hydrolysis activity"/>
    <property type="evidence" value="ECO:0007669"/>
    <property type="project" value="InterPro"/>
</dbReference>
<evidence type="ECO:0000259" key="1">
    <source>
        <dbReference type="Pfam" id="PF00004"/>
    </source>
</evidence>
<dbReference type="RefSeq" id="WP_081349640.1">
    <property type="nucleotide sequence ID" value="NZ_FNJN01000001.1"/>
</dbReference>
<organism evidence="2 3">
    <name type="scientific">Microbacterium testaceum (strain StLB037)</name>
    <dbReference type="NCBI Taxonomy" id="979556"/>
    <lineage>
        <taxon>Bacteria</taxon>
        <taxon>Bacillati</taxon>
        <taxon>Actinomycetota</taxon>
        <taxon>Actinomycetes</taxon>
        <taxon>Micrococcales</taxon>
        <taxon>Microbacteriaceae</taxon>
        <taxon>Microbacterium</taxon>
    </lineage>
</organism>
<dbReference type="GO" id="GO:0005524">
    <property type="term" value="F:ATP binding"/>
    <property type="evidence" value="ECO:0007669"/>
    <property type="project" value="InterPro"/>
</dbReference>
<dbReference type="InterPro" id="IPR027417">
    <property type="entry name" value="P-loop_NTPase"/>
</dbReference>
<reference evidence="2 3" key="1">
    <citation type="submission" date="2016-10" db="EMBL/GenBank/DDBJ databases">
        <authorList>
            <person name="de Groot N.N."/>
        </authorList>
    </citation>
    <scope>NUCLEOTIDE SEQUENCE [LARGE SCALE GENOMIC DNA]</scope>
    <source>
        <strain evidence="2 3">StLB037</strain>
    </source>
</reference>
<dbReference type="SUPFAM" id="SSF52540">
    <property type="entry name" value="P-loop containing nucleoside triphosphate hydrolases"/>
    <property type="match status" value="1"/>
</dbReference>
<evidence type="ECO:0000313" key="3">
    <source>
        <dbReference type="Proteomes" id="UP000186456"/>
    </source>
</evidence>